<evidence type="ECO:0000313" key="4">
    <source>
        <dbReference type="Proteomes" id="UP000321820"/>
    </source>
</evidence>
<dbReference type="InterPro" id="IPR036291">
    <property type="entry name" value="NAD(P)-bd_dom_sf"/>
</dbReference>
<accession>A0A5B9ECP3</accession>
<dbReference type="SUPFAM" id="SSF51735">
    <property type="entry name" value="NAD(P)-binding Rossmann-fold domains"/>
    <property type="match status" value="1"/>
</dbReference>
<dbReference type="PANTHER" id="PTHR43639:SF1">
    <property type="entry name" value="SHORT-CHAIN DEHYDROGENASE_REDUCTASE FAMILY PROTEIN"/>
    <property type="match status" value="1"/>
</dbReference>
<dbReference type="PRINTS" id="PR00081">
    <property type="entry name" value="GDHRDH"/>
</dbReference>
<dbReference type="Gene3D" id="3.40.50.720">
    <property type="entry name" value="NAD(P)-binding Rossmann-like Domain"/>
    <property type="match status" value="1"/>
</dbReference>
<dbReference type="KEGG" id="talb:FTW19_13455"/>
<proteinExistence type="inferred from homology"/>
<gene>
    <name evidence="3" type="ORF">FTW19_13455</name>
</gene>
<dbReference type="PROSITE" id="PS00061">
    <property type="entry name" value="ADH_SHORT"/>
    <property type="match status" value="1"/>
</dbReference>
<dbReference type="InterPro" id="IPR002347">
    <property type="entry name" value="SDR_fam"/>
</dbReference>
<dbReference type="Pfam" id="PF13561">
    <property type="entry name" value="adh_short_C2"/>
    <property type="match status" value="1"/>
</dbReference>
<keyword evidence="4" id="KW-1185">Reference proteome</keyword>
<evidence type="ECO:0000256" key="2">
    <source>
        <dbReference type="ARBA" id="ARBA00023002"/>
    </source>
</evidence>
<dbReference type="OrthoDB" id="9803333at2"/>
<evidence type="ECO:0000313" key="3">
    <source>
        <dbReference type="EMBL" id="QEE28915.1"/>
    </source>
</evidence>
<name>A0A5B9ECP3_9BACT</name>
<comment type="similarity">
    <text evidence="1">Belongs to the short-chain dehydrogenases/reductases (SDR) family.</text>
</comment>
<dbReference type="CDD" id="cd05233">
    <property type="entry name" value="SDR_c"/>
    <property type="match status" value="1"/>
</dbReference>
<sequence length="258" mass="28137">MTGNNHYAAYPSLCDRVVLITGGASGIGSAMVEQFALQGAKVGFLDIAVDQAMELIDSLKGRSTHQPFFIRCDITDISALRPAIQQVEEHFGTIRVLINNAANDDRHDMQDVTPEYWDNRMNVNLRHHFFTIQAVSPAMTSAGGGSVINMSSIAWRIPSMGLPAYVTAKAAIVGLTRAMAHELGCSKIRVNSVLPGAIATERQKQLWWTPEYEAEIMGRQALKTSVLPNDVARMVLFLASDDSSAITNQSFVVDGGWV</sequence>
<dbReference type="EMBL" id="CP042806">
    <property type="protein sequence ID" value="QEE28915.1"/>
    <property type="molecule type" value="Genomic_DNA"/>
</dbReference>
<dbReference type="PANTHER" id="PTHR43639">
    <property type="entry name" value="OXIDOREDUCTASE, SHORT-CHAIN DEHYDROGENASE/REDUCTASE FAMILY (AFU_ORTHOLOGUE AFUA_5G02870)"/>
    <property type="match status" value="1"/>
</dbReference>
<evidence type="ECO:0000256" key="1">
    <source>
        <dbReference type="ARBA" id="ARBA00006484"/>
    </source>
</evidence>
<dbReference type="FunFam" id="3.40.50.720:FF:000084">
    <property type="entry name" value="Short-chain dehydrogenase reductase"/>
    <property type="match status" value="1"/>
</dbReference>
<dbReference type="GO" id="GO:0016491">
    <property type="term" value="F:oxidoreductase activity"/>
    <property type="evidence" value="ECO:0007669"/>
    <property type="project" value="UniProtKB-KW"/>
</dbReference>
<keyword evidence="2" id="KW-0560">Oxidoreductase</keyword>
<organism evidence="3 4">
    <name type="scientific">Terriglobus albidus</name>
    <dbReference type="NCBI Taxonomy" id="1592106"/>
    <lineage>
        <taxon>Bacteria</taxon>
        <taxon>Pseudomonadati</taxon>
        <taxon>Acidobacteriota</taxon>
        <taxon>Terriglobia</taxon>
        <taxon>Terriglobales</taxon>
        <taxon>Acidobacteriaceae</taxon>
        <taxon>Terriglobus</taxon>
    </lineage>
</organism>
<dbReference type="AlphaFoldDB" id="A0A5B9ECP3"/>
<dbReference type="PRINTS" id="PR00080">
    <property type="entry name" value="SDRFAMILY"/>
</dbReference>
<protein>
    <submittedName>
        <fullName evidence="3">SDR family oxidoreductase</fullName>
    </submittedName>
</protein>
<dbReference type="Proteomes" id="UP000321820">
    <property type="component" value="Chromosome"/>
</dbReference>
<reference evidence="3 4" key="1">
    <citation type="submission" date="2019-08" db="EMBL/GenBank/DDBJ databases">
        <title>Complete genome sequence of Terriglobus albidus strain ORNL.</title>
        <authorList>
            <person name="Podar M."/>
        </authorList>
    </citation>
    <scope>NUCLEOTIDE SEQUENCE [LARGE SCALE GENOMIC DNA]</scope>
    <source>
        <strain evidence="3 4">ORNL</strain>
    </source>
</reference>
<dbReference type="RefSeq" id="WP_147648113.1">
    <property type="nucleotide sequence ID" value="NZ_CP042806.1"/>
</dbReference>
<dbReference type="InterPro" id="IPR020904">
    <property type="entry name" value="Sc_DH/Rdtase_CS"/>
</dbReference>